<organism evidence="3 4">
    <name type="scientific">Armadillidium nasatum</name>
    <dbReference type="NCBI Taxonomy" id="96803"/>
    <lineage>
        <taxon>Eukaryota</taxon>
        <taxon>Metazoa</taxon>
        <taxon>Ecdysozoa</taxon>
        <taxon>Arthropoda</taxon>
        <taxon>Crustacea</taxon>
        <taxon>Multicrustacea</taxon>
        <taxon>Malacostraca</taxon>
        <taxon>Eumalacostraca</taxon>
        <taxon>Peracarida</taxon>
        <taxon>Isopoda</taxon>
        <taxon>Oniscidea</taxon>
        <taxon>Crinocheta</taxon>
        <taxon>Armadillidiidae</taxon>
        <taxon>Armadillidium</taxon>
    </lineage>
</organism>
<comment type="caution">
    <text evidence="3">The sequence shown here is derived from an EMBL/GenBank/DDBJ whole genome shotgun (WGS) entry which is preliminary data.</text>
</comment>
<feature type="compositionally biased region" description="Acidic residues" evidence="1">
    <location>
        <begin position="35"/>
        <end position="50"/>
    </location>
</feature>
<dbReference type="SUPFAM" id="SSF52540">
    <property type="entry name" value="P-loop containing nucleoside triphosphate hydrolases"/>
    <property type="match status" value="1"/>
</dbReference>
<evidence type="ECO:0000313" key="4">
    <source>
        <dbReference type="Proteomes" id="UP000326759"/>
    </source>
</evidence>
<dbReference type="Gene3D" id="3.40.50.300">
    <property type="entry name" value="P-loop containing nucleotide triphosphate hydrolases"/>
    <property type="match status" value="1"/>
</dbReference>
<sequence>MYGSILTNAEYKKQTEEKNVTTKVVSRKRSALNESDTDSSEDSPELEWEDSSNSGDLSGIDDTSPEKLKLTMNRALRRKRLFTDGCKSANVKVGSFYAVSWCRPPTCYWRQVDKVFQSDDEGKVIQAEMKFLKRNAPSSDPTTLRWDWPNKEDRDIVDDKKFFFGPVQPKHEDKQRMKPLYYFEDEPLVKDMKKDDKYNLKLLKCLQVYCQIVVYKVLKDLYYHHPKSKNGQLKVEDFNVAVRNSKNCKLIKNIVRDFPDKFELNYNGGTDSNEYLDIVVCLNFIKLIIYHDPSNLPELIHREVINLIDLRNKLCHKTLKVNDLQECKQDLLKYMENICNTVGDRYDKKEKYELLYGDTERLVNKLWDFDENMINKLWDLDEDKFASQCRGNVIKIYSNLFKTGIDKSFSEEVFIEHLENFAKPLLLDLSKNYSHSYINLNNIFKEKNLAVITGEAGYGKSTICKNLVLSFCHKQKPFSNYDLVLLIDVKNVKEGATLYQFLTKILFKETLIVDDEDLIYFLLRKLTILFIIDDYDEMSKYSRGILDSLFKSFKDKHFLFTTKCYFAKNLIEQLNVHFPVDPLIIKLRGLENMKDLTLFLKSYEPVEKKYRLSRDLSENIKVPAISSMLLYVNHHHKCMEKFTTLTMTAMYIQIHKYQKDILLSYIDGINLKEINEFYLKIYKYCFEVCEKDFKTSFFDNDLVDVPFSRIAEQVLKTLFKPSLNLWSIDQNPFGHYEMIHESLCEFLAAYHIFLLITDEKKNLEEIFSLNLLKRKELIFHLVGILHYEEQLYNYLNSIINILEEVFEDDLNILWNILCQTMMYSNCLPDKKICNVFGTSKLLPSYLKLNDETVESGISLLAFINSYNPGKIEITLQNQQLNKINFDTLKDKGKLRNTKLILHTNYYKSGSYFPTFLNPSFIKLVEFDGAVNKDDLRILMQFKTLENLKIKLNLDVLKTLIAEIHGTNWKSLKELHLLFKNPFTEKLDNFGSLNVAETTKLVIEFLEEKDLDLTVSSLKELKKNIIKKKLKGVVIRIDKNLDCEKDLNYVKKHIRDLKDITEKYLVVKSNVEIHYKQKDHLEEELGCIHFTWGVF</sequence>
<proteinExistence type="predicted"/>
<gene>
    <name evidence="3" type="ORF">Anas_04733</name>
</gene>
<protein>
    <recommendedName>
        <fullName evidence="2">NACHT domain-containing protein</fullName>
    </recommendedName>
</protein>
<dbReference type="Proteomes" id="UP000326759">
    <property type="component" value="Unassembled WGS sequence"/>
</dbReference>
<reference evidence="3 4" key="1">
    <citation type="journal article" date="2019" name="PLoS Biol.">
        <title>Sex chromosomes control vertical transmission of feminizing Wolbachia symbionts in an isopod.</title>
        <authorList>
            <person name="Becking T."/>
            <person name="Chebbi M.A."/>
            <person name="Giraud I."/>
            <person name="Moumen B."/>
            <person name="Laverre T."/>
            <person name="Caubet Y."/>
            <person name="Peccoud J."/>
            <person name="Gilbert C."/>
            <person name="Cordaux R."/>
        </authorList>
    </citation>
    <scope>NUCLEOTIDE SEQUENCE [LARGE SCALE GENOMIC DNA]</scope>
    <source>
        <strain evidence="3">ANa2</strain>
        <tissue evidence="3">Whole body excluding digestive tract and cuticle</tissue>
    </source>
</reference>
<dbReference type="PANTHER" id="PTHR46312">
    <property type="entry name" value="NACHT DOMAIN-CONTAINING PROTEIN"/>
    <property type="match status" value="1"/>
</dbReference>
<dbReference type="EMBL" id="SEYY01000328">
    <property type="protein sequence ID" value="KAB7507470.1"/>
    <property type="molecule type" value="Genomic_DNA"/>
</dbReference>
<accession>A0A5N5TMS2</accession>
<feature type="region of interest" description="Disordered" evidence="1">
    <location>
        <begin position="13"/>
        <end position="64"/>
    </location>
</feature>
<evidence type="ECO:0000313" key="3">
    <source>
        <dbReference type="EMBL" id="KAB7507470.1"/>
    </source>
</evidence>
<dbReference type="AlphaFoldDB" id="A0A5N5TMS2"/>
<dbReference type="InterPro" id="IPR027417">
    <property type="entry name" value="P-loop_NTPase"/>
</dbReference>
<dbReference type="Pfam" id="PF05729">
    <property type="entry name" value="NACHT"/>
    <property type="match status" value="1"/>
</dbReference>
<feature type="domain" description="NACHT" evidence="2">
    <location>
        <begin position="450"/>
        <end position="592"/>
    </location>
</feature>
<keyword evidence="4" id="KW-1185">Reference proteome</keyword>
<evidence type="ECO:0000256" key="1">
    <source>
        <dbReference type="SAM" id="MobiDB-lite"/>
    </source>
</evidence>
<evidence type="ECO:0000259" key="2">
    <source>
        <dbReference type="Pfam" id="PF05729"/>
    </source>
</evidence>
<dbReference type="OrthoDB" id="120976at2759"/>
<dbReference type="PANTHER" id="PTHR46312:SF2">
    <property type="entry name" value="NUCLEOTIDE-BINDING OLIGOMERIZATION DOMAIN-CONTAINING PROTEIN 2-LIKE"/>
    <property type="match status" value="1"/>
</dbReference>
<dbReference type="InterPro" id="IPR007111">
    <property type="entry name" value="NACHT_NTPase"/>
</dbReference>
<name>A0A5N5TMS2_9CRUS</name>